<dbReference type="SUPFAM" id="SSF56214">
    <property type="entry name" value="4'-phosphopantetheinyl transferase"/>
    <property type="match status" value="1"/>
</dbReference>
<keyword evidence="1 3" id="KW-0808">Transferase</keyword>
<dbReference type="RefSeq" id="WP_317487914.1">
    <property type="nucleotide sequence ID" value="NZ_CP136051.1"/>
</dbReference>
<accession>A0ABZ0INF3</accession>
<name>A0ABZ0INF3_9BACT</name>
<evidence type="ECO:0000259" key="2">
    <source>
        <dbReference type="Pfam" id="PF01648"/>
    </source>
</evidence>
<gene>
    <name evidence="3" type="ORF">RT717_18735</name>
</gene>
<dbReference type="Pfam" id="PF01648">
    <property type="entry name" value="ACPS"/>
    <property type="match status" value="1"/>
</dbReference>
<evidence type="ECO:0000256" key="1">
    <source>
        <dbReference type="ARBA" id="ARBA00022679"/>
    </source>
</evidence>
<evidence type="ECO:0000313" key="4">
    <source>
        <dbReference type="Proteomes" id="UP001302349"/>
    </source>
</evidence>
<evidence type="ECO:0000313" key="3">
    <source>
        <dbReference type="EMBL" id="WOK05122.1"/>
    </source>
</evidence>
<keyword evidence="4" id="KW-1185">Reference proteome</keyword>
<dbReference type="InterPro" id="IPR037143">
    <property type="entry name" value="4-PPantetheinyl_Trfase_dom_sf"/>
</dbReference>
<dbReference type="GO" id="GO:0016740">
    <property type="term" value="F:transferase activity"/>
    <property type="evidence" value="ECO:0007669"/>
    <property type="project" value="UniProtKB-KW"/>
</dbReference>
<dbReference type="Gene3D" id="3.90.470.20">
    <property type="entry name" value="4'-phosphopantetheinyl transferase domain"/>
    <property type="match status" value="1"/>
</dbReference>
<organism evidence="3 4">
    <name type="scientific">Imperialibacter roseus</name>
    <dbReference type="NCBI Taxonomy" id="1324217"/>
    <lineage>
        <taxon>Bacteria</taxon>
        <taxon>Pseudomonadati</taxon>
        <taxon>Bacteroidota</taxon>
        <taxon>Cytophagia</taxon>
        <taxon>Cytophagales</taxon>
        <taxon>Flammeovirgaceae</taxon>
        <taxon>Imperialibacter</taxon>
    </lineage>
</organism>
<dbReference type="Proteomes" id="UP001302349">
    <property type="component" value="Chromosome"/>
</dbReference>
<dbReference type="InterPro" id="IPR008278">
    <property type="entry name" value="4-PPantetheinyl_Trfase_dom"/>
</dbReference>
<protein>
    <submittedName>
        <fullName evidence="3">4'-phosphopantetheinyl transferase superfamily protein</fullName>
    </submittedName>
</protein>
<dbReference type="EMBL" id="CP136051">
    <property type="protein sequence ID" value="WOK05122.1"/>
    <property type="molecule type" value="Genomic_DNA"/>
</dbReference>
<reference evidence="3 4" key="1">
    <citation type="journal article" date="2023" name="Microbiol. Resour. Announc.">
        <title>Complete Genome Sequence of Imperialibacter roseus strain P4T.</title>
        <authorList>
            <person name="Tizabi D.R."/>
            <person name="Bachvaroff T."/>
            <person name="Hill R.T."/>
        </authorList>
    </citation>
    <scope>NUCLEOTIDE SEQUENCE [LARGE SCALE GENOMIC DNA]</scope>
    <source>
        <strain evidence="3 4">P4T</strain>
    </source>
</reference>
<sequence length="211" mass="24422">MPVVLTKRISEDEILAIWEITESYEEFEERLHRTPWIDNGQEGTIHPIKRLEYLACRFATEHLAGAINIPFHGVYKDFHGKPHPKGDEFFLSWSHAYPYAVSCIHLKKPVGIDIERPREQLVRASSKYMNDEETSLVEGNNLDQLCLIWAAKEAIFKMNGRSGLSLKDDITIESIENTKKKVLSKANINGSIKKISLDFFRMKENWVVYTR</sequence>
<feature type="domain" description="4'-phosphopantetheinyl transferase" evidence="2">
    <location>
        <begin position="109"/>
        <end position="183"/>
    </location>
</feature>
<proteinExistence type="predicted"/>